<dbReference type="KEGG" id="cace:CACET_c31590"/>
<dbReference type="PATRIC" id="fig|84022.6.peg.3231"/>
<reference evidence="2 3" key="1">
    <citation type="submission" date="2014-10" db="EMBL/GenBank/DDBJ databases">
        <title>Genome sequence of Clostridium aceticum DSM 1496.</title>
        <authorList>
            <person name="Poehlein A."/>
            <person name="Schiel-Bengelsdorf B."/>
            <person name="Gottschalk G."/>
            <person name="Duerre P."/>
            <person name="Daniel R."/>
        </authorList>
    </citation>
    <scope>NUCLEOTIDE SEQUENCE [LARGE SCALE GENOMIC DNA]</scope>
    <source>
        <strain evidence="2 3">DSM 1496</strain>
    </source>
</reference>
<accession>A0A0G3WE19</accession>
<name>A0A0G3WE19_9CLOT</name>
<dbReference type="EMBL" id="CP009687">
    <property type="protein sequence ID" value="AKL96603.1"/>
    <property type="molecule type" value="Genomic_DNA"/>
</dbReference>
<dbReference type="RefSeq" id="WP_158386099.1">
    <property type="nucleotide sequence ID" value="NZ_CP009687.1"/>
</dbReference>
<dbReference type="Proteomes" id="UP000035704">
    <property type="component" value="Chromosome"/>
</dbReference>
<feature type="signal peptide" evidence="1">
    <location>
        <begin position="1"/>
        <end position="21"/>
    </location>
</feature>
<evidence type="ECO:0008006" key="4">
    <source>
        <dbReference type="Google" id="ProtNLM"/>
    </source>
</evidence>
<feature type="chain" id="PRO_5005185992" description="Lipoprotein" evidence="1">
    <location>
        <begin position="22"/>
        <end position="57"/>
    </location>
</feature>
<sequence>MIGIMKIFCCFIMLCILTACSKSEGVNIKNNQADQISSATEVNIEEAKKLLMKIRNY</sequence>
<evidence type="ECO:0000313" key="3">
    <source>
        <dbReference type="Proteomes" id="UP000035704"/>
    </source>
</evidence>
<evidence type="ECO:0000313" key="2">
    <source>
        <dbReference type="EMBL" id="AKL96603.1"/>
    </source>
</evidence>
<gene>
    <name evidence="2" type="ORF">CACET_c31590</name>
</gene>
<keyword evidence="3" id="KW-1185">Reference proteome</keyword>
<organism evidence="2 3">
    <name type="scientific">Clostridium aceticum</name>
    <dbReference type="NCBI Taxonomy" id="84022"/>
    <lineage>
        <taxon>Bacteria</taxon>
        <taxon>Bacillati</taxon>
        <taxon>Bacillota</taxon>
        <taxon>Clostridia</taxon>
        <taxon>Eubacteriales</taxon>
        <taxon>Clostridiaceae</taxon>
        <taxon>Clostridium</taxon>
    </lineage>
</organism>
<dbReference type="PROSITE" id="PS51257">
    <property type="entry name" value="PROKAR_LIPOPROTEIN"/>
    <property type="match status" value="1"/>
</dbReference>
<evidence type="ECO:0000256" key="1">
    <source>
        <dbReference type="SAM" id="SignalP"/>
    </source>
</evidence>
<keyword evidence="1" id="KW-0732">Signal</keyword>
<dbReference type="AlphaFoldDB" id="A0A0G3WE19"/>
<proteinExistence type="predicted"/>
<protein>
    <recommendedName>
        <fullName evidence="4">Lipoprotein</fullName>
    </recommendedName>
</protein>